<keyword evidence="4" id="KW-1015">Disulfide bond</keyword>
<evidence type="ECO:0000259" key="6">
    <source>
        <dbReference type="PROSITE" id="PS50234"/>
    </source>
</evidence>
<dbReference type="GO" id="GO:0005581">
    <property type="term" value="C:collagen trimer"/>
    <property type="evidence" value="ECO:0007669"/>
    <property type="project" value="UniProtKB-KW"/>
</dbReference>
<keyword evidence="2" id="KW-0964">Secreted</keyword>
<evidence type="ECO:0000256" key="2">
    <source>
        <dbReference type="ARBA" id="ARBA00022530"/>
    </source>
</evidence>
<sequence>CSYVLIITSSSLVSDRSLCPAFPTELVLGLDMSEDVTPAAFERQRSALLSLLEDVSVSESNCPTGARVAVVGFSAHTKYLIRFQDYRTKTQLLELLRNVALERTSSRRQLGAAMRFVGQHVFKRVRAGVMMRKVAVFLSNGPSQDVDDIVTATMEYRGLNIVPAIISLKNDNNTAKALKVDDSGSSIFTVLGRNPAADLRKVKNCAICYDPCQRSQQCSFILDPLAPQEADVDLVLVLDSSREVQADEYAGMQQLLGSVVEQLAVSPTPRRPGSGARVALVQQSGFRAPKVEFGFGTFQTSGQMKRHLMNMTQQGGSSALGVTLDMALTELLLKATQPRRRRVVLTLVGTSTAPQDRAQLSYVSQKAQCEGVAQFVVTVGERYDRRQVEEVAGGPLLQHLIHLDRLKAEEQSYTQRFFRVFLSALSKGVYTYPPPSLTRTCKQLKEAGGGQTFGGAQGGVQGGAQGGVQGGAQGGAQRGVQGGFQEQTGGQLDITDSLMLRRDGQRLISLSNARCRLQADAGSQCEDSVRRWFFDPRLAACAPFWYGGCHGNANRFSSEHECLRTCGQHPNILPQPELASFGSKESCFQPQDVGICSNYTMMWFFDSEQSECSRFWFGGCGGNKNRFTTQD</sequence>
<dbReference type="InterPro" id="IPR020901">
    <property type="entry name" value="Prtase_inh_Kunz-CS"/>
</dbReference>
<evidence type="ECO:0000313" key="9">
    <source>
        <dbReference type="Proteomes" id="UP001219934"/>
    </source>
</evidence>
<dbReference type="Gene3D" id="3.40.50.410">
    <property type="entry name" value="von Willebrand factor, type A domain"/>
    <property type="match status" value="2"/>
</dbReference>
<dbReference type="PROSITE" id="PS00280">
    <property type="entry name" value="BPTI_KUNITZ_1"/>
    <property type="match status" value="1"/>
</dbReference>
<gene>
    <name evidence="8" type="ORF">JOQ06_029480</name>
</gene>
<dbReference type="Proteomes" id="UP001219934">
    <property type="component" value="Unassembled WGS sequence"/>
</dbReference>
<feature type="non-terminal residue" evidence="8">
    <location>
        <position position="631"/>
    </location>
</feature>
<feature type="domain" description="VWFA" evidence="6">
    <location>
        <begin position="233"/>
        <end position="417"/>
    </location>
</feature>
<dbReference type="InterPro" id="IPR050525">
    <property type="entry name" value="ECM_Assembly_Org"/>
</dbReference>
<dbReference type="InterPro" id="IPR036465">
    <property type="entry name" value="vWFA_dom_sf"/>
</dbReference>
<proteinExistence type="predicted"/>
<protein>
    <recommendedName>
        <fullName evidence="10">Collagen, type VI, alpha 3</fullName>
    </recommendedName>
</protein>
<dbReference type="CDD" id="cd01450">
    <property type="entry name" value="vWFA_subfamily_ECM"/>
    <property type="match status" value="2"/>
</dbReference>
<dbReference type="SMART" id="SM00131">
    <property type="entry name" value="KU"/>
    <property type="match status" value="2"/>
</dbReference>
<keyword evidence="9" id="KW-1185">Reference proteome</keyword>
<keyword evidence="2" id="KW-0272">Extracellular matrix</keyword>
<dbReference type="InterPro" id="IPR002223">
    <property type="entry name" value="Kunitz_BPTI"/>
</dbReference>
<evidence type="ECO:0000259" key="7">
    <source>
        <dbReference type="PROSITE" id="PS50279"/>
    </source>
</evidence>
<dbReference type="SUPFAM" id="SSF57362">
    <property type="entry name" value="BPTI-like"/>
    <property type="match status" value="2"/>
</dbReference>
<dbReference type="CDD" id="cd22631">
    <property type="entry name" value="Kunitz_collagen_alpha6_VI-like"/>
    <property type="match status" value="1"/>
</dbReference>
<organism evidence="8 9">
    <name type="scientific">Pogonophryne albipinna</name>
    <dbReference type="NCBI Taxonomy" id="1090488"/>
    <lineage>
        <taxon>Eukaryota</taxon>
        <taxon>Metazoa</taxon>
        <taxon>Chordata</taxon>
        <taxon>Craniata</taxon>
        <taxon>Vertebrata</taxon>
        <taxon>Euteleostomi</taxon>
        <taxon>Actinopterygii</taxon>
        <taxon>Neopterygii</taxon>
        <taxon>Teleostei</taxon>
        <taxon>Neoteleostei</taxon>
        <taxon>Acanthomorphata</taxon>
        <taxon>Eupercaria</taxon>
        <taxon>Perciformes</taxon>
        <taxon>Notothenioidei</taxon>
        <taxon>Pogonophryne</taxon>
    </lineage>
</organism>
<feature type="compositionally biased region" description="Gly residues" evidence="5">
    <location>
        <begin position="464"/>
        <end position="482"/>
    </location>
</feature>
<dbReference type="SUPFAM" id="SSF53300">
    <property type="entry name" value="vWA-like"/>
    <property type="match status" value="2"/>
</dbReference>
<evidence type="ECO:0008006" key="10">
    <source>
        <dbReference type="Google" id="ProtNLM"/>
    </source>
</evidence>
<reference evidence="8" key="1">
    <citation type="submission" date="2022-11" db="EMBL/GenBank/DDBJ databases">
        <title>Chromosome-level genome of Pogonophryne albipinna.</title>
        <authorList>
            <person name="Jo E."/>
        </authorList>
    </citation>
    <scope>NUCLEOTIDE SEQUENCE</scope>
    <source>
        <strain evidence="8">SGF0006</strain>
        <tissue evidence="8">Muscle</tissue>
    </source>
</reference>
<comment type="subcellular location">
    <subcellularLocation>
        <location evidence="1">Secreted</location>
        <location evidence="1">Extracellular space</location>
        <location evidence="1">Extracellular matrix</location>
    </subcellularLocation>
</comment>
<feature type="domain" description="BPTI/Kunitz inhibitor" evidence="7">
    <location>
        <begin position="587"/>
        <end position="631"/>
    </location>
</feature>
<evidence type="ECO:0000256" key="5">
    <source>
        <dbReference type="SAM" id="MobiDB-lite"/>
    </source>
</evidence>
<keyword evidence="3" id="KW-0176">Collagen</keyword>
<accession>A0AAD6F3N5</accession>
<dbReference type="PRINTS" id="PR00759">
    <property type="entry name" value="BASICPTASE"/>
</dbReference>
<evidence type="ECO:0000256" key="1">
    <source>
        <dbReference type="ARBA" id="ARBA00004498"/>
    </source>
</evidence>
<evidence type="ECO:0000313" key="8">
    <source>
        <dbReference type="EMBL" id="KAJ4919813.1"/>
    </source>
</evidence>
<feature type="non-terminal residue" evidence="8">
    <location>
        <position position="1"/>
    </location>
</feature>
<dbReference type="PROSITE" id="PS50279">
    <property type="entry name" value="BPTI_KUNITZ_2"/>
    <property type="match status" value="2"/>
</dbReference>
<dbReference type="GO" id="GO:0004867">
    <property type="term" value="F:serine-type endopeptidase inhibitor activity"/>
    <property type="evidence" value="ECO:0007669"/>
    <property type="project" value="InterPro"/>
</dbReference>
<dbReference type="InterPro" id="IPR036880">
    <property type="entry name" value="Kunitz_BPTI_sf"/>
</dbReference>
<dbReference type="Pfam" id="PF00092">
    <property type="entry name" value="VWA"/>
    <property type="match status" value="2"/>
</dbReference>
<dbReference type="InterPro" id="IPR002035">
    <property type="entry name" value="VWF_A"/>
</dbReference>
<comment type="caution">
    <text evidence="8">The sequence shown here is derived from an EMBL/GenBank/DDBJ whole genome shotgun (WGS) entry which is preliminary data.</text>
</comment>
<dbReference type="SMART" id="SM00327">
    <property type="entry name" value="VWA"/>
    <property type="match status" value="2"/>
</dbReference>
<dbReference type="CDD" id="cd22635">
    <property type="entry name" value="Kunitz_papilin"/>
    <property type="match status" value="1"/>
</dbReference>
<dbReference type="PROSITE" id="PS50234">
    <property type="entry name" value="VWFA"/>
    <property type="match status" value="2"/>
</dbReference>
<evidence type="ECO:0000256" key="3">
    <source>
        <dbReference type="ARBA" id="ARBA00023119"/>
    </source>
</evidence>
<dbReference type="PANTHER" id="PTHR24020">
    <property type="entry name" value="COLLAGEN ALPHA"/>
    <property type="match status" value="1"/>
</dbReference>
<dbReference type="Pfam" id="PF00014">
    <property type="entry name" value="Kunitz_BPTI"/>
    <property type="match status" value="2"/>
</dbReference>
<dbReference type="EMBL" id="JAPTMU010000251">
    <property type="protein sequence ID" value="KAJ4919813.1"/>
    <property type="molecule type" value="Genomic_DNA"/>
</dbReference>
<dbReference type="AlphaFoldDB" id="A0AAD6F3N5"/>
<feature type="region of interest" description="Disordered" evidence="5">
    <location>
        <begin position="464"/>
        <end position="487"/>
    </location>
</feature>
<dbReference type="FunFam" id="4.10.410.10:FF:000020">
    <property type="entry name" value="Collagen, type VI, alpha 3"/>
    <property type="match status" value="2"/>
</dbReference>
<dbReference type="PANTHER" id="PTHR24020:SF84">
    <property type="entry name" value="VWFA DOMAIN-CONTAINING PROTEIN"/>
    <property type="match status" value="1"/>
</dbReference>
<evidence type="ECO:0000256" key="4">
    <source>
        <dbReference type="ARBA" id="ARBA00023157"/>
    </source>
</evidence>
<feature type="domain" description="VWFA" evidence="6">
    <location>
        <begin position="25"/>
        <end position="179"/>
    </location>
</feature>
<feature type="domain" description="BPTI/Kunitz inhibitor" evidence="7">
    <location>
        <begin position="515"/>
        <end position="566"/>
    </location>
</feature>
<dbReference type="Gene3D" id="4.10.410.10">
    <property type="entry name" value="Pancreatic trypsin inhibitor Kunitz domain"/>
    <property type="match status" value="2"/>
</dbReference>
<name>A0AAD6F3N5_9TELE</name>